<proteinExistence type="predicted"/>
<protein>
    <recommendedName>
        <fullName evidence="3">DUF2190 family protein</fullName>
    </recommendedName>
</protein>
<dbReference type="Pfam" id="PF22758">
    <property type="entry name" value="Phage_cement"/>
    <property type="match status" value="1"/>
</dbReference>
<reference evidence="2" key="1">
    <citation type="journal article" date="2011" name="Environ. Microbiol.">
        <title>A blueprint of ectoine metabolism from the genome of the industrial producer Halomonas elongata DSM 2581(T).</title>
        <authorList>
            <person name="Schwibbert K."/>
            <person name="Marin-Sanguino A."/>
            <person name="Bagyan I."/>
            <person name="Heidrich G."/>
            <person name="Lentzen G."/>
            <person name="Seitz H."/>
            <person name="Rampp M."/>
            <person name="Schuster S.C."/>
            <person name="Klenk H.P."/>
            <person name="Pfeiffer F."/>
            <person name="Oesterhelt D."/>
            <person name="Kunte H.J."/>
        </authorList>
    </citation>
    <scope>NUCLEOTIDE SEQUENCE [LARGE SCALE GENOMIC DNA]</scope>
    <source>
        <strain evidence="2">ATCC 33173 / DSM 2581 / NBRC 15536 / NCIMB 2198 / 1H9</strain>
    </source>
</reference>
<dbReference type="InterPro" id="IPR054438">
    <property type="entry name" value="Struct_cement_gp24/gp6"/>
</dbReference>
<dbReference type="OrthoDB" id="8655191at2"/>
<dbReference type="AlphaFoldDB" id="E1VAC7"/>
<organism evidence="1 2">
    <name type="scientific">Halomonas elongata (strain ATCC 33173 / DSM 2581 / NBRC 15536 / NCIMB 2198 / 1H9)</name>
    <dbReference type="NCBI Taxonomy" id="768066"/>
    <lineage>
        <taxon>Bacteria</taxon>
        <taxon>Pseudomonadati</taxon>
        <taxon>Pseudomonadota</taxon>
        <taxon>Gammaproteobacteria</taxon>
        <taxon>Oceanospirillales</taxon>
        <taxon>Halomonadaceae</taxon>
        <taxon>Halomonas</taxon>
    </lineage>
</organism>
<dbReference type="Proteomes" id="UP000008707">
    <property type="component" value="Chromosome"/>
</dbReference>
<evidence type="ECO:0000313" key="2">
    <source>
        <dbReference type="Proteomes" id="UP000008707"/>
    </source>
</evidence>
<dbReference type="KEGG" id="hel:HELO_2089"/>
<dbReference type="HOGENOM" id="CLU_1822629_0_0_6"/>
<gene>
    <name evidence="1" type="ordered locus">HELO_2089</name>
</gene>
<sequence length="141" mass="14619">MIFEMQKAIPGMKADAGFDRVESFPAGGNVRFGRVCGVNASGAVVEGGGTRIAGIALHTHTKIDNYVQYDDVSVLTRGLAWCSVIDGGTVTDGGAIEFNAAGEVQDADVGTAYPNAVFRSDAVTLNDGRVIACVELHSPTA</sequence>
<dbReference type="STRING" id="768066.HELO_2089"/>
<dbReference type="eggNOG" id="ENOG5033DPF">
    <property type="taxonomic scope" value="Bacteria"/>
</dbReference>
<evidence type="ECO:0008006" key="3">
    <source>
        <dbReference type="Google" id="ProtNLM"/>
    </source>
</evidence>
<name>E1VAC7_HALED</name>
<accession>E1VAC7</accession>
<dbReference type="EMBL" id="FN869568">
    <property type="protein sequence ID" value="CBV41973.1"/>
    <property type="molecule type" value="Genomic_DNA"/>
</dbReference>
<evidence type="ECO:0000313" key="1">
    <source>
        <dbReference type="EMBL" id="CBV41973.1"/>
    </source>
</evidence>